<dbReference type="AlphaFoldDB" id="A0A7Y9I2Y2"/>
<accession>A0A7Y9I2Y2</accession>
<dbReference type="CDD" id="cd04647">
    <property type="entry name" value="LbH_MAT_like"/>
    <property type="match status" value="1"/>
</dbReference>
<sequence length="226" mass="24851">MIKTLGWLARRGFLTPGHLRSALRYLWVRLRHPEVEFEGYAFIGPGVRFEVRRGYGRLIIGAWSHLGERVKLRAHEGVLRIGPKCVIGYDSTVNCYLDIEIGEATIIGDRVYVCDFDHRTDDPAVPIKDQGLIKSPVRIGPDCWLGTGVTVVRGVDLGEGSVAAAHAVVRGTIPPRSICAGVPARVVADRVQRYADTDRERAYVKALGDRAEAAVRRILEGGVDVA</sequence>
<dbReference type="PANTHER" id="PTHR23416">
    <property type="entry name" value="SIALIC ACID SYNTHASE-RELATED"/>
    <property type="match status" value="1"/>
</dbReference>
<dbReference type="Gene3D" id="2.160.10.10">
    <property type="entry name" value="Hexapeptide repeat proteins"/>
    <property type="match status" value="1"/>
</dbReference>
<dbReference type="GO" id="GO:0016740">
    <property type="term" value="F:transferase activity"/>
    <property type="evidence" value="ECO:0007669"/>
    <property type="project" value="UniProtKB-KW"/>
</dbReference>
<dbReference type="InterPro" id="IPR011004">
    <property type="entry name" value="Trimer_LpxA-like_sf"/>
</dbReference>
<organism evidence="1 2">
    <name type="scientific">Microlunatus parietis</name>
    <dbReference type="NCBI Taxonomy" id="682979"/>
    <lineage>
        <taxon>Bacteria</taxon>
        <taxon>Bacillati</taxon>
        <taxon>Actinomycetota</taxon>
        <taxon>Actinomycetes</taxon>
        <taxon>Propionibacteriales</taxon>
        <taxon>Propionibacteriaceae</taxon>
        <taxon>Microlunatus</taxon>
    </lineage>
</organism>
<comment type="caution">
    <text evidence="1">The sequence shown here is derived from an EMBL/GenBank/DDBJ whole genome shotgun (WGS) entry which is preliminary data.</text>
</comment>
<dbReference type="SUPFAM" id="SSF51161">
    <property type="entry name" value="Trimeric LpxA-like enzymes"/>
    <property type="match status" value="1"/>
</dbReference>
<keyword evidence="1" id="KW-0808">Transferase</keyword>
<dbReference type="Proteomes" id="UP000569914">
    <property type="component" value="Unassembled WGS sequence"/>
</dbReference>
<proteinExistence type="predicted"/>
<evidence type="ECO:0000313" key="2">
    <source>
        <dbReference type="Proteomes" id="UP000569914"/>
    </source>
</evidence>
<keyword evidence="2" id="KW-1185">Reference proteome</keyword>
<dbReference type="InterPro" id="IPR051159">
    <property type="entry name" value="Hexapeptide_acetyltransf"/>
</dbReference>
<name>A0A7Y9I2Y2_9ACTN</name>
<evidence type="ECO:0000313" key="1">
    <source>
        <dbReference type="EMBL" id="NYE69262.1"/>
    </source>
</evidence>
<dbReference type="RefSeq" id="WP_179748010.1">
    <property type="nucleotide sequence ID" value="NZ_JACCBU010000001.1"/>
</dbReference>
<dbReference type="EMBL" id="JACCBU010000001">
    <property type="protein sequence ID" value="NYE69262.1"/>
    <property type="molecule type" value="Genomic_DNA"/>
</dbReference>
<dbReference type="PANTHER" id="PTHR23416:SF78">
    <property type="entry name" value="LIPOPOLYSACCHARIDE BIOSYNTHESIS O-ACETYL TRANSFERASE WBBJ-RELATED"/>
    <property type="match status" value="1"/>
</dbReference>
<protein>
    <submittedName>
        <fullName evidence="1">Acetyltransferase-like isoleucine patch superfamily enzyme</fullName>
    </submittedName>
</protein>
<reference evidence="1 2" key="1">
    <citation type="submission" date="2020-07" db="EMBL/GenBank/DDBJ databases">
        <title>Sequencing the genomes of 1000 actinobacteria strains.</title>
        <authorList>
            <person name="Klenk H.-P."/>
        </authorList>
    </citation>
    <scope>NUCLEOTIDE SEQUENCE [LARGE SCALE GENOMIC DNA]</scope>
    <source>
        <strain evidence="1 2">DSM 22083</strain>
    </source>
</reference>
<gene>
    <name evidence="1" type="ORF">BKA15_000591</name>
</gene>